<dbReference type="PANTHER" id="PTHR33495:SF2">
    <property type="entry name" value="ANTI-SIGMA FACTOR ANTAGONIST TM_1081-RELATED"/>
    <property type="match status" value="1"/>
</dbReference>
<dbReference type="EMBL" id="JADOUF010000001">
    <property type="protein sequence ID" value="MBG6138500.1"/>
    <property type="molecule type" value="Genomic_DNA"/>
</dbReference>
<dbReference type="InterPro" id="IPR058548">
    <property type="entry name" value="MlaB-like_STAS"/>
</dbReference>
<dbReference type="Proteomes" id="UP000622552">
    <property type="component" value="Unassembled WGS sequence"/>
</dbReference>
<dbReference type="CDD" id="cd07043">
    <property type="entry name" value="STAS_anti-anti-sigma_factors"/>
    <property type="match status" value="1"/>
</dbReference>
<dbReference type="AlphaFoldDB" id="A0A8J7GNE0"/>
<dbReference type="SUPFAM" id="SSF52091">
    <property type="entry name" value="SpoIIaa-like"/>
    <property type="match status" value="1"/>
</dbReference>
<dbReference type="InterPro" id="IPR036513">
    <property type="entry name" value="STAS_dom_sf"/>
</dbReference>
<keyword evidence="3" id="KW-1185">Reference proteome</keyword>
<dbReference type="Pfam" id="PF13466">
    <property type="entry name" value="STAS_2"/>
    <property type="match status" value="1"/>
</dbReference>
<gene>
    <name evidence="2" type="ORF">IW245_004694</name>
</gene>
<reference evidence="2" key="1">
    <citation type="submission" date="2020-11" db="EMBL/GenBank/DDBJ databases">
        <title>Sequencing the genomes of 1000 actinobacteria strains.</title>
        <authorList>
            <person name="Klenk H.-P."/>
        </authorList>
    </citation>
    <scope>NUCLEOTIDE SEQUENCE</scope>
    <source>
        <strain evidence="2">DSM 45356</strain>
    </source>
</reference>
<dbReference type="PANTHER" id="PTHR33495">
    <property type="entry name" value="ANTI-SIGMA FACTOR ANTAGONIST TM_1081-RELATED-RELATED"/>
    <property type="match status" value="1"/>
</dbReference>
<evidence type="ECO:0000313" key="2">
    <source>
        <dbReference type="EMBL" id="MBG6138500.1"/>
    </source>
</evidence>
<dbReference type="InterPro" id="IPR002645">
    <property type="entry name" value="STAS_dom"/>
</dbReference>
<name>A0A8J7GNE0_9ACTN</name>
<evidence type="ECO:0000259" key="1">
    <source>
        <dbReference type="PROSITE" id="PS50801"/>
    </source>
</evidence>
<protein>
    <submittedName>
        <fullName evidence="2">Anti-anti-sigma factor</fullName>
    </submittedName>
</protein>
<accession>A0A8J7GNE0</accession>
<comment type="caution">
    <text evidence="2">The sequence shown here is derived from an EMBL/GenBank/DDBJ whole genome shotgun (WGS) entry which is preliminary data.</text>
</comment>
<dbReference type="PROSITE" id="PS50801">
    <property type="entry name" value="STAS"/>
    <property type="match status" value="1"/>
</dbReference>
<dbReference type="Gene3D" id="3.30.750.24">
    <property type="entry name" value="STAS domain"/>
    <property type="match status" value="1"/>
</dbReference>
<dbReference type="RefSeq" id="WP_197005249.1">
    <property type="nucleotide sequence ID" value="NZ_BONS01000025.1"/>
</dbReference>
<proteinExistence type="predicted"/>
<evidence type="ECO:0000313" key="3">
    <source>
        <dbReference type="Proteomes" id="UP000622552"/>
    </source>
</evidence>
<feature type="domain" description="STAS" evidence="1">
    <location>
        <begin position="4"/>
        <end position="106"/>
    </location>
</feature>
<sequence>MTPLTVSSRPDGAARTLLVVGEVDLAGHDRLLHTVLEEIRTAGVTRVTVDLAGVTFLDSTGIGVLIAGRNAAREAGVGYQVTNAMGIVRQVLTVTGVDGALLGPDA</sequence>
<dbReference type="GO" id="GO:0043856">
    <property type="term" value="F:anti-sigma factor antagonist activity"/>
    <property type="evidence" value="ECO:0007669"/>
    <property type="project" value="TreeGrafter"/>
</dbReference>
<organism evidence="2 3">
    <name type="scientific">Longispora fulva</name>
    <dbReference type="NCBI Taxonomy" id="619741"/>
    <lineage>
        <taxon>Bacteria</taxon>
        <taxon>Bacillati</taxon>
        <taxon>Actinomycetota</taxon>
        <taxon>Actinomycetes</taxon>
        <taxon>Micromonosporales</taxon>
        <taxon>Micromonosporaceae</taxon>
        <taxon>Longispora</taxon>
    </lineage>
</organism>